<dbReference type="InterPro" id="IPR029045">
    <property type="entry name" value="ClpP/crotonase-like_dom_sf"/>
</dbReference>
<proteinExistence type="predicted"/>
<protein>
    <recommendedName>
        <fullName evidence="1">CoA carboxyltransferase N-terminal domain-containing protein</fullName>
    </recommendedName>
</protein>
<dbReference type="PROSITE" id="PS50980">
    <property type="entry name" value="COA_CT_NTER"/>
    <property type="match status" value="1"/>
</dbReference>
<dbReference type="GO" id="GO:0004485">
    <property type="term" value="F:methylcrotonoyl-CoA carboxylase activity"/>
    <property type="evidence" value="ECO:0007669"/>
    <property type="project" value="TreeGrafter"/>
</dbReference>
<evidence type="ECO:0000259" key="1">
    <source>
        <dbReference type="PROSITE" id="PS50980"/>
    </source>
</evidence>
<dbReference type="Pfam" id="PF01039">
    <property type="entry name" value="Carboxyl_trans"/>
    <property type="match status" value="1"/>
</dbReference>
<dbReference type="GO" id="GO:0006552">
    <property type="term" value="P:L-leucine catabolic process"/>
    <property type="evidence" value="ECO:0007669"/>
    <property type="project" value="TreeGrafter"/>
</dbReference>
<feature type="domain" description="CoA carboxyltransferase N-terminal" evidence="1">
    <location>
        <begin position="22"/>
        <end position="119"/>
    </location>
</feature>
<dbReference type="EMBL" id="LAZR01024187">
    <property type="protein sequence ID" value="KKL76000.1"/>
    <property type="molecule type" value="Genomic_DNA"/>
</dbReference>
<dbReference type="SUPFAM" id="SSF52096">
    <property type="entry name" value="ClpP/crotonase"/>
    <property type="match status" value="1"/>
</dbReference>
<accession>A0A0F9H300</accession>
<name>A0A0F9H300_9ZZZZ</name>
<dbReference type="InterPro" id="IPR045190">
    <property type="entry name" value="MCCB/AccD1-like"/>
</dbReference>
<sequence length="119" mass="12872">MTILQSKINPRSEEFQAKQASMADVVADLRDKVSTIQQGGGPSYQERHIARGKLLPRERINRLLDDGSPFLEIGQFAAYNVYDEAVPAAGVIAGVGRVSGTECMIIANDATVKGGTYYP</sequence>
<organism evidence="2">
    <name type="scientific">marine sediment metagenome</name>
    <dbReference type="NCBI Taxonomy" id="412755"/>
    <lineage>
        <taxon>unclassified sequences</taxon>
        <taxon>metagenomes</taxon>
        <taxon>ecological metagenomes</taxon>
    </lineage>
</organism>
<evidence type="ECO:0000313" key="2">
    <source>
        <dbReference type="EMBL" id="KKL76000.1"/>
    </source>
</evidence>
<dbReference type="PANTHER" id="PTHR22855:SF13">
    <property type="entry name" value="METHYLCROTONOYL-COA CARBOXYLASE BETA CHAIN, MITOCHONDRIAL"/>
    <property type="match status" value="1"/>
</dbReference>
<dbReference type="PANTHER" id="PTHR22855">
    <property type="entry name" value="ACETYL, PROPIONYL, PYRUVATE, AND GLUTACONYL CARBOXYLASE-RELATED"/>
    <property type="match status" value="1"/>
</dbReference>
<comment type="caution">
    <text evidence="2">The sequence shown here is derived from an EMBL/GenBank/DDBJ whole genome shotgun (WGS) entry which is preliminary data.</text>
</comment>
<dbReference type="InterPro" id="IPR011762">
    <property type="entry name" value="COA_CT_N"/>
</dbReference>
<feature type="non-terminal residue" evidence="2">
    <location>
        <position position="119"/>
    </location>
</feature>
<dbReference type="GO" id="GO:1905202">
    <property type="term" value="C:methylcrotonoyl-CoA carboxylase complex"/>
    <property type="evidence" value="ECO:0007669"/>
    <property type="project" value="TreeGrafter"/>
</dbReference>
<gene>
    <name evidence="2" type="ORF">LCGC14_2049250</name>
</gene>
<dbReference type="AlphaFoldDB" id="A0A0F9H300"/>
<reference evidence="2" key="1">
    <citation type="journal article" date="2015" name="Nature">
        <title>Complex archaea that bridge the gap between prokaryotes and eukaryotes.</title>
        <authorList>
            <person name="Spang A."/>
            <person name="Saw J.H."/>
            <person name="Jorgensen S.L."/>
            <person name="Zaremba-Niedzwiedzka K."/>
            <person name="Martijn J."/>
            <person name="Lind A.E."/>
            <person name="van Eijk R."/>
            <person name="Schleper C."/>
            <person name="Guy L."/>
            <person name="Ettema T.J."/>
        </authorList>
    </citation>
    <scope>NUCLEOTIDE SEQUENCE</scope>
</reference>
<dbReference type="Gene3D" id="3.90.226.10">
    <property type="entry name" value="2-enoyl-CoA Hydratase, Chain A, domain 1"/>
    <property type="match status" value="1"/>
</dbReference>
<dbReference type="InterPro" id="IPR034733">
    <property type="entry name" value="AcCoA_carboxyl_beta"/>
</dbReference>